<dbReference type="RefSeq" id="WP_239673777.1">
    <property type="nucleotide sequence ID" value="NZ_CP049742.1"/>
</dbReference>
<evidence type="ECO:0000256" key="8">
    <source>
        <dbReference type="NCBIfam" id="TIGR02209"/>
    </source>
</evidence>
<keyword evidence="4 7" id="KW-1133">Transmembrane helix</keyword>
<evidence type="ECO:0000256" key="3">
    <source>
        <dbReference type="ARBA" id="ARBA00022692"/>
    </source>
</evidence>
<keyword evidence="6 7" id="KW-0131">Cell cycle</keyword>
<dbReference type="NCBIfam" id="TIGR02209">
    <property type="entry name" value="ftsL_broad"/>
    <property type="match status" value="1"/>
</dbReference>
<dbReference type="KEGG" id="mcui:G8O30_04400"/>
<proteinExistence type="inferred from homology"/>
<keyword evidence="1 7" id="KW-1003">Cell membrane</keyword>
<protein>
    <recommendedName>
        <fullName evidence="7 8">Cell division protein FtsL</fullName>
    </recommendedName>
</protein>
<dbReference type="GO" id="GO:0043093">
    <property type="term" value="P:FtsZ-dependent cytokinesis"/>
    <property type="evidence" value="ECO:0007669"/>
    <property type="project" value="UniProtKB-UniRule"/>
</dbReference>
<dbReference type="EMBL" id="CP049742">
    <property type="protein sequence ID" value="QPC46252.1"/>
    <property type="molecule type" value="Genomic_DNA"/>
</dbReference>
<keyword evidence="2 7" id="KW-0132">Cell division</keyword>
<dbReference type="GO" id="GO:0032153">
    <property type="term" value="C:cell division site"/>
    <property type="evidence" value="ECO:0007669"/>
    <property type="project" value="UniProtKB-UniRule"/>
</dbReference>
<comment type="function">
    <text evidence="7">Essential cell division protein.</text>
</comment>
<accession>A0A7S8HEZ7</accession>
<keyword evidence="3 7" id="KW-0812">Transmembrane</keyword>
<comment type="similarity">
    <text evidence="7">Belongs to the FtsL family.</text>
</comment>
<gene>
    <name evidence="7 9" type="primary">ftsL</name>
    <name evidence="9" type="ORF">G8O30_04400</name>
</gene>
<reference evidence="9 10" key="1">
    <citation type="submission" date="2019-07" db="EMBL/GenBank/DDBJ databases">
        <title>Genome sequence of 2 isolates from Red Sea Mangroves.</title>
        <authorList>
            <person name="Sefrji F."/>
            <person name="Michoud G."/>
            <person name="Merlino G."/>
            <person name="Daffonchio D."/>
        </authorList>
    </citation>
    <scope>NUCLEOTIDE SEQUENCE [LARGE SCALE GENOMIC DNA]</scope>
    <source>
        <strain evidence="9 10">R1DC41</strain>
    </source>
</reference>
<evidence type="ECO:0000256" key="2">
    <source>
        <dbReference type="ARBA" id="ARBA00022618"/>
    </source>
</evidence>
<dbReference type="GO" id="GO:0005886">
    <property type="term" value="C:plasma membrane"/>
    <property type="evidence" value="ECO:0007669"/>
    <property type="project" value="UniProtKB-SubCell"/>
</dbReference>
<evidence type="ECO:0000313" key="9">
    <source>
        <dbReference type="EMBL" id="QPC46252.1"/>
    </source>
</evidence>
<evidence type="ECO:0000256" key="7">
    <source>
        <dbReference type="HAMAP-Rule" id="MF_00910"/>
    </source>
</evidence>
<feature type="transmembrane region" description="Helical" evidence="7">
    <location>
        <begin position="40"/>
        <end position="59"/>
    </location>
</feature>
<evidence type="ECO:0000313" key="10">
    <source>
        <dbReference type="Proteomes" id="UP000593626"/>
    </source>
</evidence>
<sequence>MKNSAAKHIDTYSQPVEQQTKLTKSVSIPKVKKGITPGEGVLLVLFLVFFAVIGTKVVAVSSSVYETNAAIQETKSEIAAQEKVNTDLKIEVSELSTYERIWEKAKASGLEINENNVKVVEKP</sequence>
<dbReference type="Proteomes" id="UP000593626">
    <property type="component" value="Chromosome"/>
</dbReference>
<comment type="subcellular location">
    <subcellularLocation>
        <location evidence="7">Cell membrane</location>
        <topology evidence="7">Single-pass type II membrane protein</topology>
    </subcellularLocation>
    <text evidence="7">Localizes to the division septum where it forms a ring structure.</text>
</comment>
<keyword evidence="5 7" id="KW-0472">Membrane</keyword>
<dbReference type="AlphaFoldDB" id="A0A7S8HEZ7"/>
<dbReference type="InterPro" id="IPR011922">
    <property type="entry name" value="Cell_div_FtsL"/>
</dbReference>
<evidence type="ECO:0000256" key="5">
    <source>
        <dbReference type="ARBA" id="ARBA00023136"/>
    </source>
</evidence>
<dbReference type="HAMAP" id="MF_00910">
    <property type="entry name" value="FtsL"/>
    <property type="match status" value="1"/>
</dbReference>
<name>A0A7S8HEZ7_9BACI</name>
<evidence type="ECO:0000256" key="4">
    <source>
        <dbReference type="ARBA" id="ARBA00022989"/>
    </source>
</evidence>
<keyword evidence="10" id="KW-1185">Reference proteome</keyword>
<evidence type="ECO:0000256" key="1">
    <source>
        <dbReference type="ARBA" id="ARBA00022475"/>
    </source>
</evidence>
<evidence type="ECO:0000256" key="6">
    <source>
        <dbReference type="ARBA" id="ARBA00023306"/>
    </source>
</evidence>
<organism evidence="9 10">
    <name type="scientific">Mangrovibacillus cuniculi</name>
    <dbReference type="NCBI Taxonomy" id="2593652"/>
    <lineage>
        <taxon>Bacteria</taxon>
        <taxon>Bacillati</taxon>
        <taxon>Bacillota</taxon>
        <taxon>Bacilli</taxon>
        <taxon>Bacillales</taxon>
        <taxon>Bacillaceae</taxon>
        <taxon>Mangrovibacillus</taxon>
    </lineage>
</organism>